<dbReference type="SUPFAM" id="SSF47473">
    <property type="entry name" value="EF-hand"/>
    <property type="match status" value="1"/>
</dbReference>
<evidence type="ECO:0000256" key="1">
    <source>
        <dbReference type="ARBA" id="ARBA00022741"/>
    </source>
</evidence>
<evidence type="ECO:0000259" key="3">
    <source>
        <dbReference type="PROSITE" id="PS50011"/>
    </source>
</evidence>
<accession>A0AAE0KW47</accession>
<dbReference type="InterPro" id="IPR011992">
    <property type="entry name" value="EF-hand-dom_pair"/>
</dbReference>
<dbReference type="InterPro" id="IPR008271">
    <property type="entry name" value="Ser/Thr_kinase_AS"/>
</dbReference>
<dbReference type="PROSITE" id="PS50031">
    <property type="entry name" value="EH"/>
    <property type="match status" value="1"/>
</dbReference>
<dbReference type="SMART" id="SM00220">
    <property type="entry name" value="S_TKc"/>
    <property type="match status" value="1"/>
</dbReference>
<keyword evidence="5" id="KW-0418">Kinase</keyword>
<dbReference type="InterPro" id="IPR000719">
    <property type="entry name" value="Prot_kinase_dom"/>
</dbReference>
<dbReference type="InterPro" id="IPR011009">
    <property type="entry name" value="Kinase-like_dom_sf"/>
</dbReference>
<dbReference type="AlphaFoldDB" id="A0AAE0KW47"/>
<dbReference type="Gene3D" id="1.10.510.10">
    <property type="entry name" value="Transferase(Phosphotransferase) domain 1"/>
    <property type="match status" value="2"/>
</dbReference>
<dbReference type="GO" id="GO:0004674">
    <property type="term" value="F:protein serine/threonine kinase activity"/>
    <property type="evidence" value="ECO:0007669"/>
    <property type="project" value="TreeGrafter"/>
</dbReference>
<dbReference type="GO" id="GO:0005737">
    <property type="term" value="C:cytoplasm"/>
    <property type="evidence" value="ECO:0007669"/>
    <property type="project" value="TreeGrafter"/>
</dbReference>
<proteinExistence type="predicted"/>
<keyword evidence="5" id="KW-0808">Transferase</keyword>
<gene>
    <name evidence="5" type="ORF">CYMTET_28249</name>
</gene>
<protein>
    <submittedName>
        <fullName evidence="5">CBL-interacting serine/threonine-protein kinase 11</fullName>
    </submittedName>
</protein>
<dbReference type="PROSITE" id="PS00108">
    <property type="entry name" value="PROTEIN_KINASE_ST"/>
    <property type="match status" value="1"/>
</dbReference>
<evidence type="ECO:0000256" key="2">
    <source>
        <dbReference type="ARBA" id="ARBA00022840"/>
    </source>
</evidence>
<dbReference type="GO" id="GO:0035556">
    <property type="term" value="P:intracellular signal transduction"/>
    <property type="evidence" value="ECO:0007669"/>
    <property type="project" value="TreeGrafter"/>
</dbReference>
<feature type="domain" description="EH" evidence="4">
    <location>
        <begin position="567"/>
        <end position="657"/>
    </location>
</feature>
<dbReference type="InterPro" id="IPR000261">
    <property type="entry name" value="EH_dom"/>
</dbReference>
<evidence type="ECO:0000313" key="5">
    <source>
        <dbReference type="EMBL" id="KAK3262922.1"/>
    </source>
</evidence>
<evidence type="ECO:0000313" key="6">
    <source>
        <dbReference type="Proteomes" id="UP001190700"/>
    </source>
</evidence>
<dbReference type="SUPFAM" id="SSF56112">
    <property type="entry name" value="Protein kinase-like (PK-like)"/>
    <property type="match status" value="1"/>
</dbReference>
<dbReference type="GO" id="GO:0005524">
    <property type="term" value="F:ATP binding"/>
    <property type="evidence" value="ECO:0007669"/>
    <property type="project" value="UniProtKB-KW"/>
</dbReference>
<dbReference type="Pfam" id="PF00069">
    <property type="entry name" value="Pkinase"/>
    <property type="match status" value="1"/>
</dbReference>
<dbReference type="PANTHER" id="PTHR24346">
    <property type="entry name" value="MAP/MICROTUBULE AFFINITY-REGULATING KINASE"/>
    <property type="match status" value="1"/>
</dbReference>
<name>A0AAE0KW47_9CHLO</name>
<feature type="domain" description="Protein kinase" evidence="3">
    <location>
        <begin position="23"/>
        <end position="360"/>
    </location>
</feature>
<dbReference type="PROSITE" id="PS50011">
    <property type="entry name" value="PROTEIN_KINASE_DOM"/>
    <property type="match status" value="1"/>
</dbReference>
<keyword evidence="2" id="KW-0067">ATP-binding</keyword>
<dbReference type="EMBL" id="LGRX02015872">
    <property type="protein sequence ID" value="KAK3262922.1"/>
    <property type="molecule type" value="Genomic_DNA"/>
</dbReference>
<dbReference type="Gene3D" id="1.10.238.10">
    <property type="entry name" value="EF-hand"/>
    <property type="match status" value="1"/>
</dbReference>
<keyword evidence="6" id="KW-1185">Reference proteome</keyword>
<sequence>MFGGVQPRWTDFVGSVLGGRYRLQRCLESIRGSCGCPFIALDAKSNRQVFLKILDASNYSLQREVTEVETMLKKKLGHPHLVEMLSVLKDVSACKPGYPEPLRSNLTVIVSESCPGGDLFDYLFASCQSGRPKPQSFPEHLSRHFFSHIVNGVLYLHGREIYHRDLKPENVVFDDSYNAKITDFGMNSFTPASATEVPRAHSMGYQTDERQWSVGTEAYSPPEVRGHTQVDHYDPGQYDVWSLGVILFMFLAVDELEVITHQILRGGRVQYEKVVRMPFVAYRLADGGVRPNLLLKLDNPPANFYGSLSEPAPAHQNFWDNFPSIMHRLSGDAIDLLNRMFVKEPEKRITLSEVLKHPWFQSNRQVTTPEEIIAVMKARQPLKAQQGTAQLVSLGGDSGGDAGISLAELRRNLKLNGDSGSSSAFPRDDVIEDTLDIHDCGPAAEYSAAKLFACVSQSITSWGLVQPEGYVSTDLLTLTACSQRDSGHYLEFMIEVLVSKKRVLLLMRRLPSSTDWTHWRKEVTQFCDNYLEITQAMLPKTPTTPSEDGGRAAVRGVDWWPQCTSEEVRQYQLLWSVFGQPPDGSLRRDMFKSYMERTVGVPPVEVEAVWHLVVPNGGRTMNLEQFVRARYLVTRLFEGRTLPVRFPSQAFSETEMKCNMGQSVGTKEHPFRYDTFAYLFRPLLEREYQANQVVWRKFAPVAVLCPDGTSPFSSGFAGNEKGKITVCNICTPKMEMYDMRPNNFRTSYNPPVIGDVVFSCETLDGSNTAPLQALCSQVDQETSSLFAKKSDDNWRELQAILRAKVEAFGGKALWRLAIPTNTVVTFHLSVDLLKHLLAAAGVSYYGGPLYREETFKGSGPVEFNPDDYLISDVQPAIFTINNTGRLATHDNRWIWKNTNKVFRGQTLITRTIEKDTFVSTYKPLTVGI</sequence>
<dbReference type="PANTHER" id="PTHR24346:SF30">
    <property type="entry name" value="MATERNAL EMBRYONIC LEUCINE ZIPPER KINASE"/>
    <property type="match status" value="1"/>
</dbReference>
<reference evidence="5 6" key="1">
    <citation type="journal article" date="2015" name="Genome Biol. Evol.">
        <title>Comparative Genomics of a Bacterivorous Green Alga Reveals Evolutionary Causalities and Consequences of Phago-Mixotrophic Mode of Nutrition.</title>
        <authorList>
            <person name="Burns J.A."/>
            <person name="Paasch A."/>
            <person name="Narechania A."/>
            <person name="Kim E."/>
        </authorList>
    </citation>
    <scope>NUCLEOTIDE SEQUENCE [LARGE SCALE GENOMIC DNA]</scope>
    <source>
        <strain evidence="5 6">PLY_AMNH</strain>
    </source>
</reference>
<organism evidence="5 6">
    <name type="scientific">Cymbomonas tetramitiformis</name>
    <dbReference type="NCBI Taxonomy" id="36881"/>
    <lineage>
        <taxon>Eukaryota</taxon>
        <taxon>Viridiplantae</taxon>
        <taxon>Chlorophyta</taxon>
        <taxon>Pyramimonadophyceae</taxon>
        <taxon>Pyramimonadales</taxon>
        <taxon>Pyramimonadaceae</taxon>
        <taxon>Cymbomonas</taxon>
    </lineage>
</organism>
<keyword evidence="1" id="KW-0547">Nucleotide-binding</keyword>
<dbReference type="Proteomes" id="UP001190700">
    <property type="component" value="Unassembled WGS sequence"/>
</dbReference>
<evidence type="ECO:0000259" key="4">
    <source>
        <dbReference type="PROSITE" id="PS50031"/>
    </source>
</evidence>
<comment type="caution">
    <text evidence="5">The sequence shown here is derived from an EMBL/GenBank/DDBJ whole genome shotgun (WGS) entry which is preliminary data.</text>
</comment>